<dbReference type="InterPro" id="IPR027023">
    <property type="entry name" value="Put_LipoPS_kinase_InaA"/>
</dbReference>
<reference evidence="1 2" key="1">
    <citation type="submission" date="2016-08" db="EMBL/GenBank/DDBJ databases">
        <title>Whole genome sequence of Pseudomonas graminis strain UASWS1507, a potential biological control agent for agriculture.</title>
        <authorList>
            <person name="Crovadore J."/>
            <person name="Calmin G."/>
            <person name="Chablais R."/>
            <person name="Cochard B."/>
            <person name="Lefort F."/>
        </authorList>
    </citation>
    <scope>NUCLEOTIDE SEQUENCE [LARGE SCALE GENOMIC DNA]</scope>
    <source>
        <strain evidence="1 2">UASWS1507</strain>
    </source>
</reference>
<accession>A0A1C2DH83</accession>
<evidence type="ECO:0000313" key="2">
    <source>
        <dbReference type="Proteomes" id="UP000095143"/>
    </source>
</evidence>
<protein>
    <submittedName>
        <fullName evidence="1">InaA protein</fullName>
    </submittedName>
</protein>
<dbReference type="InterPro" id="IPR011009">
    <property type="entry name" value="Kinase-like_dom_sf"/>
</dbReference>
<sequence>MGRANNEFEFWWGTSGPWVEPPNVRRNGTSGVQRVVHDGKTLYVKRQTGHLFRSLRYPTGRPTALREGIALTKLEELGVNAPRPVFYGARKVAGVWQGVLVTKDLGGFIDLDTWYAQGGASSLSVEQHQRLFKRLAETLAKMHLGKWQHGCMRSKHIFIKATVTDTRFDFELALLDLEKSHGRITALGAARHDIPQLRRHSFWDESQWQYFLSCYEQAIGRAI</sequence>
<dbReference type="AlphaFoldDB" id="A0A1C2DH83"/>
<dbReference type="EMBL" id="MDEN01000068">
    <property type="protein sequence ID" value="OCX14006.1"/>
    <property type="molecule type" value="Genomic_DNA"/>
</dbReference>
<dbReference type="Pfam" id="PF06293">
    <property type="entry name" value="Kdo"/>
    <property type="match status" value="1"/>
</dbReference>
<dbReference type="Proteomes" id="UP000095143">
    <property type="component" value="Unassembled WGS sequence"/>
</dbReference>
<proteinExistence type="predicted"/>
<dbReference type="RefSeq" id="WP_065991517.1">
    <property type="nucleotide sequence ID" value="NZ_MDEN01000068.1"/>
</dbReference>
<dbReference type="OrthoDB" id="5405319at2"/>
<name>A0A1C2DH83_9PSED</name>
<gene>
    <name evidence="1" type="ORF">BBI10_20835</name>
</gene>
<dbReference type="SUPFAM" id="SSF56112">
    <property type="entry name" value="Protein kinase-like (PK-like)"/>
    <property type="match status" value="1"/>
</dbReference>
<evidence type="ECO:0000313" key="1">
    <source>
        <dbReference type="EMBL" id="OCX14006.1"/>
    </source>
</evidence>
<organism evidence="1 2">
    <name type="scientific">Pseudomonas graminis</name>
    <dbReference type="NCBI Taxonomy" id="158627"/>
    <lineage>
        <taxon>Bacteria</taxon>
        <taxon>Pseudomonadati</taxon>
        <taxon>Pseudomonadota</taxon>
        <taxon>Gammaproteobacteria</taxon>
        <taxon>Pseudomonadales</taxon>
        <taxon>Pseudomonadaceae</taxon>
        <taxon>Pseudomonas</taxon>
    </lineage>
</organism>
<dbReference type="PIRSF" id="PIRSF026326">
    <property type="entry name" value="InaA"/>
    <property type="match status" value="1"/>
</dbReference>
<comment type="caution">
    <text evidence="1">The sequence shown here is derived from an EMBL/GenBank/DDBJ whole genome shotgun (WGS) entry which is preliminary data.</text>
</comment>